<reference evidence="2 3" key="1">
    <citation type="journal article" date="2003" name="J. Bacteriol.">
        <title>Complete genome sequence of the ammonia-oxidizing bacterium and obligate chemolithoautotroph Nitrosomonas europaea.</title>
        <authorList>
            <person name="Chain P."/>
            <person name="Lamerdin J."/>
            <person name="Larimer F."/>
            <person name="Regala W."/>
            <person name="Land M."/>
            <person name="Hauser L."/>
            <person name="Hooper A."/>
            <person name="Klotz M."/>
            <person name="Norton J."/>
            <person name="Sayavedra-Soto L."/>
            <person name="Arciero D."/>
            <person name="Hommes N."/>
            <person name="Whittaker M."/>
            <person name="Arp D."/>
        </authorList>
    </citation>
    <scope>NUCLEOTIDE SEQUENCE [LARGE SCALE GENOMIC DNA]</scope>
    <source>
        <strain evidence="3">ATCC 19718 / CIP 103999 / KCTC 2705 / NBRC 14298</strain>
    </source>
</reference>
<dbReference type="AlphaFoldDB" id="Q82S56"/>
<dbReference type="KEGG" id="neu:NE2502"/>
<protein>
    <submittedName>
        <fullName evidence="2">Putative outer membrane receptor for iron transport</fullName>
    </submittedName>
</protein>
<dbReference type="InterPro" id="IPR037066">
    <property type="entry name" value="Plug_dom_sf"/>
</dbReference>
<feature type="signal peptide" evidence="1">
    <location>
        <begin position="1"/>
        <end position="28"/>
    </location>
</feature>
<keyword evidence="3" id="KW-1185">Reference proteome</keyword>
<dbReference type="Gene3D" id="2.170.130.10">
    <property type="entry name" value="TonB-dependent receptor, plug domain"/>
    <property type="match status" value="1"/>
</dbReference>
<keyword evidence="2" id="KW-0675">Receptor</keyword>
<dbReference type="STRING" id="228410.NE2502"/>
<organism evidence="2 3">
    <name type="scientific">Nitrosomonas europaea (strain ATCC 19718 / CIP 103999 / KCTC 2705 / NBRC 14298)</name>
    <dbReference type="NCBI Taxonomy" id="228410"/>
    <lineage>
        <taxon>Bacteria</taxon>
        <taxon>Pseudomonadati</taxon>
        <taxon>Pseudomonadota</taxon>
        <taxon>Betaproteobacteria</taxon>
        <taxon>Nitrosomonadales</taxon>
        <taxon>Nitrosomonadaceae</taxon>
        <taxon>Nitrosomonas</taxon>
    </lineage>
</organism>
<gene>
    <name evidence="2" type="ordered locus">NE2502</name>
</gene>
<proteinExistence type="predicted"/>
<evidence type="ECO:0000313" key="2">
    <source>
        <dbReference type="EMBL" id="CAD86414.1"/>
    </source>
</evidence>
<dbReference type="SUPFAM" id="SSF56935">
    <property type="entry name" value="Porins"/>
    <property type="match status" value="1"/>
</dbReference>
<dbReference type="Proteomes" id="UP000001416">
    <property type="component" value="Chromosome"/>
</dbReference>
<keyword evidence="1" id="KW-0732">Signal</keyword>
<evidence type="ECO:0000256" key="1">
    <source>
        <dbReference type="SAM" id="SignalP"/>
    </source>
</evidence>
<dbReference type="HOGENOM" id="CLU_2524142_0_0_4"/>
<evidence type="ECO:0000313" key="3">
    <source>
        <dbReference type="Proteomes" id="UP000001416"/>
    </source>
</evidence>
<sequence length="84" mass="8845">MRFAKPFCVTSRMRALALLLLFPSIAAAQEMPTTTLAPVVVQATRLGASIADTPASVDVIDGRQLRARQPGINLSEGLVSVPGL</sequence>
<accession>Q82S56</accession>
<feature type="chain" id="PRO_5004297189" evidence="1">
    <location>
        <begin position="29"/>
        <end position="84"/>
    </location>
</feature>
<dbReference type="eggNOG" id="COG4772">
    <property type="taxonomic scope" value="Bacteria"/>
</dbReference>
<dbReference type="EMBL" id="AL954747">
    <property type="protein sequence ID" value="CAD86414.1"/>
    <property type="molecule type" value="Genomic_DNA"/>
</dbReference>
<name>Q82S56_NITEU</name>